<accession>A0ABQ8ZAL0</accession>
<dbReference type="EMBL" id="JAOAOG010000027">
    <property type="protein sequence ID" value="KAJ6253921.1"/>
    <property type="molecule type" value="Genomic_DNA"/>
</dbReference>
<reference evidence="6" key="1">
    <citation type="submission" date="2022-08" db="EMBL/GenBank/DDBJ databases">
        <title>Novel sulfate-reducing endosymbionts in the free-living metamonad Anaeramoeba.</title>
        <authorList>
            <person name="Jerlstrom-Hultqvist J."/>
            <person name="Cepicka I."/>
            <person name="Gallot-Lavallee L."/>
            <person name="Salas-Leiva D."/>
            <person name="Curtis B.A."/>
            <person name="Zahonova K."/>
            <person name="Pipaliya S."/>
            <person name="Dacks J."/>
            <person name="Roger A.J."/>
        </authorList>
    </citation>
    <scope>NUCLEOTIDE SEQUENCE</scope>
    <source>
        <strain evidence="6">Schooner1</strain>
    </source>
</reference>
<dbReference type="PANTHER" id="PTHR24214:SF38">
    <property type="entry name" value="PDZ AND LIM DOMAIN PROTEIN ZASP-RELATED"/>
    <property type="match status" value="1"/>
</dbReference>
<evidence type="ECO:0000259" key="5">
    <source>
        <dbReference type="PROSITE" id="PS50023"/>
    </source>
</evidence>
<comment type="caution">
    <text evidence="6">The sequence shown here is derived from an EMBL/GenBank/DDBJ whole genome shotgun (WGS) entry which is preliminary data.</text>
</comment>
<evidence type="ECO:0000256" key="4">
    <source>
        <dbReference type="PROSITE-ProRule" id="PRU00125"/>
    </source>
</evidence>
<gene>
    <name evidence="6" type="ORF">M0813_12819</name>
</gene>
<dbReference type="Pfam" id="PF00412">
    <property type="entry name" value="LIM"/>
    <property type="match status" value="3"/>
</dbReference>
<feature type="domain" description="LIM zinc-binding" evidence="5">
    <location>
        <begin position="37"/>
        <end position="99"/>
    </location>
</feature>
<dbReference type="PROSITE" id="PS00478">
    <property type="entry name" value="LIM_DOMAIN_1"/>
    <property type="match status" value="2"/>
</dbReference>
<name>A0ABQ8ZAL0_9EUKA</name>
<evidence type="ECO:0000313" key="7">
    <source>
        <dbReference type="Proteomes" id="UP001150062"/>
    </source>
</evidence>
<dbReference type="SMART" id="SM00132">
    <property type="entry name" value="LIM"/>
    <property type="match status" value="3"/>
</dbReference>
<keyword evidence="1 4" id="KW-0479">Metal-binding</keyword>
<dbReference type="PANTHER" id="PTHR24214">
    <property type="entry name" value="PDZ AND LIM DOMAIN PROTEIN ZASP"/>
    <property type="match status" value="1"/>
</dbReference>
<sequence>MSENQPKICDECNSKIVGQSITFKNKTYHEDCFNKKFICSVCNKPITDGKVITSESGRLFHTGCFKCEGCSKMISGSEGYAERDSKIYCKDCGYKLHQEDEEKNSVQGETEICSVCGEKIIGKVLSALDCSFHFDCFRCKKCDKPFEEINFQLEDGYPYHPECFNSEFGKKCAGCNKLITGNYLNALDKEWHNECFVCGGCKKPIRGSFFDKQGQPYCEGCGKSYK</sequence>
<dbReference type="CDD" id="cd08368">
    <property type="entry name" value="LIM"/>
    <property type="match status" value="2"/>
</dbReference>
<keyword evidence="3 4" id="KW-0440">LIM domain</keyword>
<dbReference type="SUPFAM" id="SSF57716">
    <property type="entry name" value="Glucocorticoid receptor-like (DNA-binding domain)"/>
    <property type="match status" value="3"/>
</dbReference>
<protein>
    <submittedName>
        <fullName evidence="6">Paxillin-b</fullName>
    </submittedName>
</protein>
<keyword evidence="2 4" id="KW-0862">Zinc</keyword>
<feature type="domain" description="LIM zinc-binding" evidence="5">
    <location>
        <begin position="111"/>
        <end position="169"/>
    </location>
</feature>
<dbReference type="PROSITE" id="PS50023">
    <property type="entry name" value="LIM_DOMAIN_2"/>
    <property type="match status" value="3"/>
</dbReference>
<organism evidence="6 7">
    <name type="scientific">Anaeramoeba flamelloides</name>
    <dbReference type="NCBI Taxonomy" id="1746091"/>
    <lineage>
        <taxon>Eukaryota</taxon>
        <taxon>Metamonada</taxon>
        <taxon>Anaeramoebidae</taxon>
        <taxon>Anaeramoeba</taxon>
    </lineage>
</organism>
<dbReference type="Proteomes" id="UP001150062">
    <property type="component" value="Unassembled WGS sequence"/>
</dbReference>
<keyword evidence="7" id="KW-1185">Reference proteome</keyword>
<dbReference type="InterPro" id="IPR001781">
    <property type="entry name" value="Znf_LIM"/>
</dbReference>
<proteinExistence type="predicted"/>
<feature type="domain" description="LIM zinc-binding" evidence="5">
    <location>
        <begin position="170"/>
        <end position="226"/>
    </location>
</feature>
<dbReference type="InterPro" id="IPR050604">
    <property type="entry name" value="PDZ-LIM_domain"/>
</dbReference>
<evidence type="ECO:0000313" key="6">
    <source>
        <dbReference type="EMBL" id="KAJ6253921.1"/>
    </source>
</evidence>
<dbReference type="Gene3D" id="2.10.110.10">
    <property type="entry name" value="Cysteine Rich Protein"/>
    <property type="match status" value="4"/>
</dbReference>
<evidence type="ECO:0000256" key="1">
    <source>
        <dbReference type="ARBA" id="ARBA00022723"/>
    </source>
</evidence>
<evidence type="ECO:0000256" key="2">
    <source>
        <dbReference type="ARBA" id="ARBA00022833"/>
    </source>
</evidence>
<evidence type="ECO:0000256" key="3">
    <source>
        <dbReference type="ARBA" id="ARBA00023038"/>
    </source>
</evidence>